<keyword evidence="4" id="KW-0411">Iron-sulfur</keyword>
<proteinExistence type="predicted"/>
<dbReference type="InterPro" id="IPR036922">
    <property type="entry name" value="Rieske_2Fe-2S_sf"/>
</dbReference>
<keyword evidence="8" id="KW-0223">Dioxygenase</keyword>
<evidence type="ECO:0000256" key="5">
    <source>
        <dbReference type="SAM" id="MobiDB-lite"/>
    </source>
</evidence>
<dbReference type="CDD" id="cd03467">
    <property type="entry name" value="Rieske"/>
    <property type="match status" value="1"/>
</dbReference>
<dbReference type="GO" id="GO:0016705">
    <property type="term" value="F:oxidoreductase activity, acting on paired donors, with incorporation or reduction of molecular oxygen"/>
    <property type="evidence" value="ECO:0007669"/>
    <property type="project" value="UniProtKB-ARBA"/>
</dbReference>
<dbReference type="OrthoDB" id="25106at2"/>
<keyword evidence="6" id="KW-0732">Signal</keyword>
<feature type="signal peptide" evidence="6">
    <location>
        <begin position="1"/>
        <end position="28"/>
    </location>
</feature>
<evidence type="ECO:0000256" key="3">
    <source>
        <dbReference type="ARBA" id="ARBA00023004"/>
    </source>
</evidence>
<dbReference type="InterPro" id="IPR017941">
    <property type="entry name" value="Rieske_2Fe-2S"/>
</dbReference>
<dbReference type="FunFam" id="2.102.10.10:FF:000016">
    <property type="entry name" value="Nitrite reductase/ring-hydroxylating ferredoxin subunit"/>
    <property type="match status" value="1"/>
</dbReference>
<accession>A0A1I1PH61</accession>
<dbReference type="GO" id="GO:0051213">
    <property type="term" value="F:dioxygenase activity"/>
    <property type="evidence" value="ECO:0007669"/>
    <property type="project" value="UniProtKB-KW"/>
</dbReference>
<evidence type="ECO:0000256" key="6">
    <source>
        <dbReference type="SAM" id="SignalP"/>
    </source>
</evidence>
<keyword evidence="9" id="KW-1185">Reference proteome</keyword>
<dbReference type="PROSITE" id="PS51318">
    <property type="entry name" value="TAT"/>
    <property type="match status" value="1"/>
</dbReference>
<keyword evidence="2" id="KW-0479">Metal-binding</keyword>
<evidence type="ECO:0000256" key="1">
    <source>
        <dbReference type="ARBA" id="ARBA00022714"/>
    </source>
</evidence>
<dbReference type="InterPro" id="IPR006311">
    <property type="entry name" value="TAT_signal"/>
</dbReference>
<feature type="domain" description="Rieske" evidence="7">
    <location>
        <begin position="76"/>
        <end position="169"/>
    </location>
</feature>
<dbReference type="Pfam" id="PF00355">
    <property type="entry name" value="Rieske"/>
    <property type="match status" value="1"/>
</dbReference>
<dbReference type="EMBL" id="FOLM01000009">
    <property type="protein sequence ID" value="SFD08986.1"/>
    <property type="molecule type" value="Genomic_DNA"/>
</dbReference>
<dbReference type="Proteomes" id="UP000199207">
    <property type="component" value="Unassembled WGS sequence"/>
</dbReference>
<dbReference type="GO" id="GO:0051537">
    <property type="term" value="F:2 iron, 2 sulfur cluster binding"/>
    <property type="evidence" value="ECO:0007669"/>
    <property type="project" value="UniProtKB-KW"/>
</dbReference>
<dbReference type="Gene3D" id="2.102.10.10">
    <property type="entry name" value="Rieske [2Fe-2S] iron-sulphur domain"/>
    <property type="match status" value="1"/>
</dbReference>
<evidence type="ECO:0000259" key="7">
    <source>
        <dbReference type="PROSITE" id="PS51296"/>
    </source>
</evidence>
<evidence type="ECO:0000256" key="4">
    <source>
        <dbReference type="ARBA" id="ARBA00023014"/>
    </source>
</evidence>
<sequence>MTGPLTSRRTALAAGAAAGLAVTLAACGSDDDNDGAPTGEDTGGGTDTGTDPGTEEPGQDGGTDGGTDGGEQAGGEALARTSDVPVGGGLILAEQKVVVTQPEEGTFKAFSAVCTHRGCTVGSVSEGHIVCPCHDSMFAIADGAPTPASPAKAPLPEEQITVEGEEIRLG</sequence>
<dbReference type="GO" id="GO:0004497">
    <property type="term" value="F:monooxygenase activity"/>
    <property type="evidence" value="ECO:0007669"/>
    <property type="project" value="UniProtKB-ARBA"/>
</dbReference>
<reference evidence="8 9" key="1">
    <citation type="submission" date="2016-10" db="EMBL/GenBank/DDBJ databases">
        <authorList>
            <person name="de Groot N.N."/>
        </authorList>
    </citation>
    <scope>NUCLEOTIDE SEQUENCE [LARGE SCALE GENOMIC DNA]</scope>
    <source>
        <strain evidence="8 9">CGMCC 4.5739</strain>
    </source>
</reference>
<feature type="region of interest" description="Disordered" evidence="5">
    <location>
        <begin position="27"/>
        <end position="85"/>
    </location>
</feature>
<dbReference type="AlphaFoldDB" id="A0A1I1PH61"/>
<evidence type="ECO:0000313" key="8">
    <source>
        <dbReference type="EMBL" id="SFD08986.1"/>
    </source>
</evidence>
<name>A0A1I1PH61_9ACTN</name>
<gene>
    <name evidence="8" type="ORF">SAMN05421773_109175</name>
</gene>
<feature type="compositionally biased region" description="Gly residues" evidence="5">
    <location>
        <begin position="59"/>
        <end position="73"/>
    </location>
</feature>
<dbReference type="GO" id="GO:0046872">
    <property type="term" value="F:metal ion binding"/>
    <property type="evidence" value="ECO:0007669"/>
    <property type="project" value="UniProtKB-KW"/>
</dbReference>
<protein>
    <submittedName>
        <fullName evidence="8">Ferredoxin subunit of nitrite reductase or a ring-hydroxylating dioxygenase</fullName>
    </submittedName>
</protein>
<dbReference type="SUPFAM" id="SSF50022">
    <property type="entry name" value="ISP domain"/>
    <property type="match status" value="1"/>
</dbReference>
<keyword evidence="8" id="KW-0560">Oxidoreductase</keyword>
<dbReference type="RefSeq" id="WP_093839791.1">
    <property type="nucleotide sequence ID" value="NZ_FOLM01000009.1"/>
</dbReference>
<dbReference type="STRING" id="910347.SAMN05421773_109175"/>
<keyword evidence="3" id="KW-0408">Iron</keyword>
<evidence type="ECO:0000313" key="9">
    <source>
        <dbReference type="Proteomes" id="UP000199207"/>
    </source>
</evidence>
<keyword evidence="1" id="KW-0001">2Fe-2S</keyword>
<feature type="chain" id="PRO_5039199370" evidence="6">
    <location>
        <begin position="29"/>
        <end position="170"/>
    </location>
</feature>
<evidence type="ECO:0000256" key="2">
    <source>
        <dbReference type="ARBA" id="ARBA00022723"/>
    </source>
</evidence>
<dbReference type="PROSITE" id="PS51296">
    <property type="entry name" value="RIESKE"/>
    <property type="match status" value="1"/>
</dbReference>
<organism evidence="8 9">
    <name type="scientific">Streptomyces aidingensis</name>
    <dbReference type="NCBI Taxonomy" id="910347"/>
    <lineage>
        <taxon>Bacteria</taxon>
        <taxon>Bacillati</taxon>
        <taxon>Actinomycetota</taxon>
        <taxon>Actinomycetes</taxon>
        <taxon>Kitasatosporales</taxon>
        <taxon>Streptomycetaceae</taxon>
        <taxon>Streptomyces</taxon>
    </lineage>
</organism>